<reference evidence="1" key="1">
    <citation type="journal article" date="2020" name="Stud. Mycol.">
        <title>101 Dothideomycetes genomes: a test case for predicting lifestyles and emergence of pathogens.</title>
        <authorList>
            <person name="Haridas S."/>
            <person name="Albert R."/>
            <person name="Binder M."/>
            <person name="Bloem J."/>
            <person name="Labutti K."/>
            <person name="Salamov A."/>
            <person name="Andreopoulos B."/>
            <person name="Baker S."/>
            <person name="Barry K."/>
            <person name="Bills G."/>
            <person name="Bluhm B."/>
            <person name="Cannon C."/>
            <person name="Castanera R."/>
            <person name="Culley D."/>
            <person name="Daum C."/>
            <person name="Ezra D."/>
            <person name="Gonzalez J."/>
            <person name="Henrissat B."/>
            <person name="Kuo A."/>
            <person name="Liang C."/>
            <person name="Lipzen A."/>
            <person name="Lutzoni F."/>
            <person name="Magnuson J."/>
            <person name="Mondo S."/>
            <person name="Nolan M."/>
            <person name="Ohm R."/>
            <person name="Pangilinan J."/>
            <person name="Park H.-J."/>
            <person name="Ramirez L."/>
            <person name="Alfaro M."/>
            <person name="Sun H."/>
            <person name="Tritt A."/>
            <person name="Yoshinaga Y."/>
            <person name="Zwiers L.-H."/>
            <person name="Turgeon B."/>
            <person name="Goodwin S."/>
            <person name="Spatafora J."/>
            <person name="Crous P."/>
            <person name="Grigoriev I."/>
        </authorList>
    </citation>
    <scope>NUCLEOTIDE SEQUENCE</scope>
    <source>
        <strain evidence="1">CBS 113979</strain>
    </source>
</reference>
<accession>A0A6G1H8Z5</accession>
<sequence>MQPKYNNPEGDGTRESRRGCSNFQIPFFNFDSLRSNEQRVATWRLARQRRCCRNDCAWNLDYRFVLSRACLSSVWRPSRTLEHFKFSQIPSSLSGLHVRVPKTRLYKPCGNWESIGIGEKEAGRIIMEKKICFVALLYPREGKQQSTLHAACRTLEMKMGEKKKYPMSCRALTKGPKFNGKGTFFVV</sequence>
<dbReference type="Proteomes" id="UP000800041">
    <property type="component" value="Unassembled WGS sequence"/>
</dbReference>
<protein>
    <submittedName>
        <fullName evidence="1">Uncharacterized protein</fullName>
    </submittedName>
</protein>
<dbReference type="EMBL" id="ML977144">
    <property type="protein sequence ID" value="KAF1989703.1"/>
    <property type="molecule type" value="Genomic_DNA"/>
</dbReference>
<evidence type="ECO:0000313" key="2">
    <source>
        <dbReference type="Proteomes" id="UP000800041"/>
    </source>
</evidence>
<evidence type="ECO:0000313" key="1">
    <source>
        <dbReference type="EMBL" id="KAF1989703.1"/>
    </source>
</evidence>
<gene>
    <name evidence="1" type="ORF">K402DRAFT_390670</name>
</gene>
<proteinExistence type="predicted"/>
<name>A0A6G1H8Z5_9PEZI</name>
<keyword evidence="2" id="KW-1185">Reference proteome</keyword>
<organism evidence="1 2">
    <name type="scientific">Aulographum hederae CBS 113979</name>
    <dbReference type="NCBI Taxonomy" id="1176131"/>
    <lineage>
        <taxon>Eukaryota</taxon>
        <taxon>Fungi</taxon>
        <taxon>Dikarya</taxon>
        <taxon>Ascomycota</taxon>
        <taxon>Pezizomycotina</taxon>
        <taxon>Dothideomycetes</taxon>
        <taxon>Pleosporomycetidae</taxon>
        <taxon>Aulographales</taxon>
        <taxon>Aulographaceae</taxon>
    </lineage>
</organism>
<dbReference type="AlphaFoldDB" id="A0A6G1H8Z5"/>